<dbReference type="EMBL" id="JMOA01000240">
    <property type="protein sequence ID" value="KCX92709.1"/>
    <property type="molecule type" value="Genomic_DNA"/>
</dbReference>
<dbReference type="RefSeq" id="WP_032000492.1">
    <property type="nucleotide sequence ID" value="NZ_JMOA01000240.1"/>
</dbReference>
<feature type="transmembrane region" description="Helical" evidence="6">
    <location>
        <begin position="6"/>
        <end position="25"/>
    </location>
</feature>
<keyword evidence="2" id="KW-1003">Cell membrane</keyword>
<dbReference type="Proteomes" id="UP000027309">
    <property type="component" value="Unassembled WGS sequence"/>
</dbReference>
<reference evidence="7 8" key="1">
    <citation type="submission" date="2014-04" db="EMBL/GenBank/DDBJ databases">
        <title>Comparative genomics and transcriptomics to identify genetic mechanisms underlying the emergence of carbapenem resistant Acinetobacter baumannii (CRAb).</title>
        <authorList>
            <person name="Harris A.D."/>
            <person name="Johnson K.J."/>
            <person name="George J."/>
            <person name="Nadendla S."/>
            <person name="Daugherty S.C."/>
            <person name="Parankush S."/>
            <person name="Sadzewicz L."/>
            <person name="Tallon L."/>
            <person name="Sengamalay N."/>
            <person name="Hazen T.H."/>
            <person name="Rasko D.A."/>
        </authorList>
    </citation>
    <scope>NUCLEOTIDE SEQUENCE [LARGE SCALE GENOMIC DNA]</scope>
    <source>
        <strain evidence="7 8">1499986</strain>
    </source>
</reference>
<evidence type="ECO:0000256" key="5">
    <source>
        <dbReference type="ARBA" id="ARBA00023136"/>
    </source>
</evidence>
<evidence type="ECO:0000256" key="3">
    <source>
        <dbReference type="ARBA" id="ARBA00022692"/>
    </source>
</evidence>
<name>A0A836LS69_ACIBA</name>
<proteinExistence type="predicted"/>
<dbReference type="GO" id="GO:0005886">
    <property type="term" value="C:plasma membrane"/>
    <property type="evidence" value="ECO:0007669"/>
    <property type="project" value="UniProtKB-SubCell"/>
</dbReference>
<feature type="non-terminal residue" evidence="7">
    <location>
        <position position="55"/>
    </location>
</feature>
<feature type="transmembrane region" description="Helical" evidence="6">
    <location>
        <begin position="37"/>
        <end position="54"/>
    </location>
</feature>
<organism evidence="7 8">
    <name type="scientific">Acinetobacter baumannii 1499986</name>
    <dbReference type="NCBI Taxonomy" id="1310673"/>
    <lineage>
        <taxon>Bacteria</taxon>
        <taxon>Pseudomonadati</taxon>
        <taxon>Pseudomonadota</taxon>
        <taxon>Gammaproteobacteria</taxon>
        <taxon>Moraxellales</taxon>
        <taxon>Moraxellaceae</taxon>
        <taxon>Acinetobacter</taxon>
        <taxon>Acinetobacter calcoaceticus/baumannii complex</taxon>
    </lineage>
</organism>
<gene>
    <name evidence="7" type="ORF">J572_4279</name>
</gene>
<keyword evidence="3 6" id="KW-0812">Transmembrane</keyword>
<dbReference type="AlphaFoldDB" id="A0A836LS69"/>
<sequence length="55" mass="6026">MIYSFLSFVLTTLVINLAPGPAMFYVMNQSLKYGIKAGLKAAAGVEFGVFFYVLL</sequence>
<evidence type="ECO:0000256" key="1">
    <source>
        <dbReference type="ARBA" id="ARBA00004651"/>
    </source>
</evidence>
<evidence type="ECO:0000313" key="7">
    <source>
        <dbReference type="EMBL" id="KCX92709.1"/>
    </source>
</evidence>
<keyword evidence="5 6" id="KW-0472">Membrane</keyword>
<evidence type="ECO:0000256" key="6">
    <source>
        <dbReference type="SAM" id="Phobius"/>
    </source>
</evidence>
<accession>A0A836LS69</accession>
<keyword evidence="4 6" id="KW-1133">Transmembrane helix</keyword>
<protein>
    <submittedName>
        <fullName evidence="7">LysE type translocator family protein</fullName>
    </submittedName>
</protein>
<evidence type="ECO:0000256" key="2">
    <source>
        <dbReference type="ARBA" id="ARBA00022475"/>
    </source>
</evidence>
<dbReference type="Pfam" id="PF01810">
    <property type="entry name" value="LysE"/>
    <property type="match status" value="1"/>
</dbReference>
<dbReference type="GO" id="GO:0006865">
    <property type="term" value="P:amino acid transport"/>
    <property type="evidence" value="ECO:0007669"/>
    <property type="project" value="InterPro"/>
</dbReference>
<comment type="caution">
    <text evidence="7">The sequence shown here is derived from an EMBL/GenBank/DDBJ whole genome shotgun (WGS) entry which is preliminary data.</text>
</comment>
<evidence type="ECO:0000313" key="8">
    <source>
        <dbReference type="Proteomes" id="UP000027309"/>
    </source>
</evidence>
<evidence type="ECO:0000256" key="4">
    <source>
        <dbReference type="ARBA" id="ARBA00022989"/>
    </source>
</evidence>
<dbReference type="InterPro" id="IPR001123">
    <property type="entry name" value="LeuE-type"/>
</dbReference>
<comment type="subcellular location">
    <subcellularLocation>
        <location evidence="1">Cell membrane</location>
        <topology evidence="1">Multi-pass membrane protein</topology>
    </subcellularLocation>
</comment>